<evidence type="ECO:0000313" key="3">
    <source>
        <dbReference type="Proteomes" id="UP000237000"/>
    </source>
</evidence>
<name>A0A2P5ABG3_TREOI</name>
<comment type="caution">
    <text evidence="2">The sequence shown here is derived from an EMBL/GenBank/DDBJ whole genome shotgun (WGS) entry which is preliminary data.</text>
</comment>
<dbReference type="Proteomes" id="UP000237000">
    <property type="component" value="Unassembled WGS sequence"/>
</dbReference>
<dbReference type="STRING" id="63057.A0A2P5ABG3"/>
<keyword evidence="1" id="KW-1133">Transmembrane helix</keyword>
<dbReference type="InParanoid" id="A0A2P5ABG3"/>
<gene>
    <name evidence="2" type="ORF">TorRG33x02_354280</name>
</gene>
<feature type="transmembrane region" description="Helical" evidence="1">
    <location>
        <begin position="115"/>
        <end position="136"/>
    </location>
</feature>
<proteinExistence type="predicted"/>
<evidence type="ECO:0000313" key="2">
    <source>
        <dbReference type="EMBL" id="PON33882.1"/>
    </source>
</evidence>
<dbReference type="OrthoDB" id="1750606at2759"/>
<accession>A0A2P5ABG3</accession>
<evidence type="ECO:0000256" key="1">
    <source>
        <dbReference type="SAM" id="Phobius"/>
    </source>
</evidence>
<protein>
    <submittedName>
        <fullName evidence="2">Uncharacterized protein</fullName>
    </submittedName>
</protein>
<keyword evidence="1" id="KW-0472">Membrane</keyword>
<dbReference type="EMBL" id="JXTC01000977">
    <property type="protein sequence ID" value="PON33882.1"/>
    <property type="molecule type" value="Genomic_DNA"/>
</dbReference>
<organism evidence="2 3">
    <name type="scientific">Trema orientale</name>
    <name type="common">Charcoal tree</name>
    <name type="synonym">Celtis orientalis</name>
    <dbReference type="NCBI Taxonomy" id="63057"/>
    <lineage>
        <taxon>Eukaryota</taxon>
        <taxon>Viridiplantae</taxon>
        <taxon>Streptophyta</taxon>
        <taxon>Embryophyta</taxon>
        <taxon>Tracheophyta</taxon>
        <taxon>Spermatophyta</taxon>
        <taxon>Magnoliopsida</taxon>
        <taxon>eudicotyledons</taxon>
        <taxon>Gunneridae</taxon>
        <taxon>Pentapetalae</taxon>
        <taxon>rosids</taxon>
        <taxon>fabids</taxon>
        <taxon>Rosales</taxon>
        <taxon>Cannabaceae</taxon>
        <taxon>Trema</taxon>
    </lineage>
</organism>
<keyword evidence="1" id="KW-0812">Transmembrane</keyword>
<keyword evidence="3" id="KW-1185">Reference proteome</keyword>
<reference evidence="3" key="1">
    <citation type="submission" date="2016-06" db="EMBL/GenBank/DDBJ databases">
        <title>Parallel loss of symbiosis genes in relatives of nitrogen-fixing non-legume Parasponia.</title>
        <authorList>
            <person name="Van Velzen R."/>
            <person name="Holmer R."/>
            <person name="Bu F."/>
            <person name="Rutten L."/>
            <person name="Van Zeijl A."/>
            <person name="Liu W."/>
            <person name="Santuari L."/>
            <person name="Cao Q."/>
            <person name="Sharma T."/>
            <person name="Shen D."/>
            <person name="Roswanjaya Y."/>
            <person name="Wardhani T."/>
            <person name="Kalhor M.S."/>
            <person name="Jansen J."/>
            <person name="Van den Hoogen J."/>
            <person name="Gungor B."/>
            <person name="Hartog M."/>
            <person name="Hontelez J."/>
            <person name="Verver J."/>
            <person name="Yang W.-C."/>
            <person name="Schijlen E."/>
            <person name="Repin R."/>
            <person name="Schilthuizen M."/>
            <person name="Schranz E."/>
            <person name="Heidstra R."/>
            <person name="Miyata K."/>
            <person name="Fedorova E."/>
            <person name="Kohlen W."/>
            <person name="Bisseling T."/>
            <person name="Smit S."/>
            <person name="Geurts R."/>
        </authorList>
    </citation>
    <scope>NUCLEOTIDE SEQUENCE [LARGE SCALE GENOMIC DNA]</scope>
    <source>
        <strain evidence="3">cv. RG33-2</strain>
    </source>
</reference>
<sequence length="293" mass="32743">MELIWQVQKGLMIREPLDDVADTGWDGYSLTHFWIQIHNLPLHGRVKEITDRIGNQVGMCMDVDTDEQGRCWGRFNSIFSVADLVILTKNVRMEITARMFMIPSTIVFGSEDHIMIGYLLGIIIRIVPLFGLVIGIRDEIRISTSWWLEQLELVLLSLTRRKKKKATGSLSKEKGADVLPLILPVVTRVGLVLRDQDVNSSPLPDGLIFSAGLADTGTIQEPITSTKLRKPNLKTLARKKGSSSSSSRENLIAKCKIEAGGNLSEMDKKKRQVLVKNTNVLSAQAVSQPRQEQ</sequence>
<dbReference type="AlphaFoldDB" id="A0A2P5ABG3"/>